<feature type="transmembrane region" description="Helical" evidence="8">
    <location>
        <begin position="404"/>
        <end position="423"/>
    </location>
</feature>
<feature type="transmembrane region" description="Helical" evidence="8">
    <location>
        <begin position="16"/>
        <end position="40"/>
    </location>
</feature>
<evidence type="ECO:0000256" key="6">
    <source>
        <dbReference type="ARBA" id="ARBA00023136"/>
    </source>
</evidence>
<evidence type="ECO:0000256" key="2">
    <source>
        <dbReference type="ARBA" id="ARBA00022448"/>
    </source>
</evidence>
<name>A0ABQ3YL82_9ACTN</name>
<dbReference type="Gene3D" id="1.20.1250.20">
    <property type="entry name" value="MFS general substrate transporter like domains"/>
    <property type="match status" value="1"/>
</dbReference>
<feature type="domain" description="Major facilitator superfamily (MFS) profile" evidence="9">
    <location>
        <begin position="15"/>
        <end position="428"/>
    </location>
</feature>
<keyword evidence="4 8" id="KW-0812">Transmembrane</keyword>
<keyword evidence="2" id="KW-0813">Transport</keyword>
<dbReference type="Pfam" id="PF07690">
    <property type="entry name" value="MFS_1"/>
    <property type="match status" value="2"/>
</dbReference>
<dbReference type="InterPro" id="IPR011701">
    <property type="entry name" value="MFS"/>
</dbReference>
<feature type="transmembrane region" description="Helical" evidence="8">
    <location>
        <begin position="317"/>
        <end position="334"/>
    </location>
</feature>
<feature type="transmembrane region" description="Helical" evidence="8">
    <location>
        <begin position="340"/>
        <end position="357"/>
    </location>
</feature>
<feature type="transmembrane region" description="Helical" evidence="8">
    <location>
        <begin position="285"/>
        <end position="305"/>
    </location>
</feature>
<feature type="transmembrane region" description="Helical" evidence="8">
    <location>
        <begin position="84"/>
        <end position="115"/>
    </location>
</feature>
<feature type="region of interest" description="Disordered" evidence="7">
    <location>
        <begin position="195"/>
        <end position="237"/>
    </location>
</feature>
<keyword evidence="3" id="KW-1003">Cell membrane</keyword>
<evidence type="ECO:0000256" key="8">
    <source>
        <dbReference type="SAM" id="Phobius"/>
    </source>
</evidence>
<dbReference type="PANTHER" id="PTHR23517">
    <property type="entry name" value="RESISTANCE PROTEIN MDTM, PUTATIVE-RELATED-RELATED"/>
    <property type="match status" value="1"/>
</dbReference>
<organism evidence="10 11">
    <name type="scientific">Paractinoplanes deccanensis</name>
    <dbReference type="NCBI Taxonomy" id="113561"/>
    <lineage>
        <taxon>Bacteria</taxon>
        <taxon>Bacillati</taxon>
        <taxon>Actinomycetota</taxon>
        <taxon>Actinomycetes</taxon>
        <taxon>Micromonosporales</taxon>
        <taxon>Micromonosporaceae</taxon>
        <taxon>Paractinoplanes</taxon>
    </lineage>
</organism>
<evidence type="ECO:0000313" key="11">
    <source>
        <dbReference type="Proteomes" id="UP000609879"/>
    </source>
</evidence>
<keyword evidence="6 8" id="KW-0472">Membrane</keyword>
<evidence type="ECO:0000256" key="7">
    <source>
        <dbReference type="SAM" id="MobiDB-lite"/>
    </source>
</evidence>
<keyword evidence="5 8" id="KW-1133">Transmembrane helix</keyword>
<evidence type="ECO:0000313" key="10">
    <source>
        <dbReference type="EMBL" id="GID80763.1"/>
    </source>
</evidence>
<protein>
    <submittedName>
        <fullName evidence="10">MFS transporter</fullName>
    </submittedName>
</protein>
<evidence type="ECO:0000256" key="4">
    <source>
        <dbReference type="ARBA" id="ARBA00022692"/>
    </source>
</evidence>
<dbReference type="InterPro" id="IPR036259">
    <property type="entry name" value="MFS_trans_sf"/>
</dbReference>
<evidence type="ECO:0000256" key="1">
    <source>
        <dbReference type="ARBA" id="ARBA00004651"/>
    </source>
</evidence>
<evidence type="ECO:0000256" key="3">
    <source>
        <dbReference type="ARBA" id="ARBA00022475"/>
    </source>
</evidence>
<dbReference type="CDD" id="cd17329">
    <property type="entry name" value="MFS_MdtH_MDR_like"/>
    <property type="match status" value="1"/>
</dbReference>
<comment type="caution">
    <text evidence="10">The sequence shown here is derived from an EMBL/GenBank/DDBJ whole genome shotgun (WGS) entry which is preliminary data.</text>
</comment>
<dbReference type="InterPro" id="IPR020846">
    <property type="entry name" value="MFS_dom"/>
</dbReference>
<accession>A0ABQ3YL82</accession>
<feature type="transmembrane region" description="Helical" evidence="8">
    <location>
        <begin position="378"/>
        <end position="398"/>
    </location>
</feature>
<dbReference type="RefSeq" id="WP_203777973.1">
    <property type="nucleotide sequence ID" value="NZ_BAAABO010000022.1"/>
</dbReference>
<dbReference type="PANTHER" id="PTHR23517:SF2">
    <property type="entry name" value="MULTIDRUG RESISTANCE PROTEIN MDTH"/>
    <property type="match status" value="1"/>
</dbReference>
<sequence length="445" mass="46709">MRGWLRDTAGGLPATYWYLWTGILINRVGGFAVLFLSLYLTAQRGAGTAQAGLIVGTYGIGGILGTLAGGVLTDRWGRRRTLLLSHFVVVAALTGLALSTNLGVIAALCVLLGLFQSMPQPAFVAAIIDVVPAERRSRAFNLQFWAFNLGMAGASLIAGVLATWSYVGLFLIDAASTLITGLLIAWKVPETLPRRTSRRQSPAAELTRTQVGTGEDGRDHGGQGRGGRALGDEPARKAGPRGLGVVLTDRIFLAFVGLTVLQALIYTQGSTIVPLAMQDDRLSPSAYGVVTALGAALIVVGQLFVPRVIDGRRKDRVLAVALLVNGIGFAVLAVADQLSIYLVAAVIWTIGSMLAAPPNAEINSELAPLELRGRYQSVFFLAFPAASFLAPALGGAGLQYFGDAHWLIVGTLGAVAAALHLLAGPARERRVAAIRSQTAQTVPAP</sequence>
<gene>
    <name evidence="10" type="ORF">Ade02nite_94040</name>
</gene>
<feature type="transmembrane region" description="Helical" evidence="8">
    <location>
        <begin position="52"/>
        <end position="72"/>
    </location>
</feature>
<dbReference type="PROSITE" id="PS50850">
    <property type="entry name" value="MFS"/>
    <property type="match status" value="1"/>
</dbReference>
<dbReference type="Proteomes" id="UP000609879">
    <property type="component" value="Unassembled WGS sequence"/>
</dbReference>
<comment type="subcellular location">
    <subcellularLocation>
        <location evidence="1">Cell membrane</location>
        <topology evidence="1">Multi-pass membrane protein</topology>
    </subcellularLocation>
</comment>
<evidence type="ECO:0000259" key="9">
    <source>
        <dbReference type="PROSITE" id="PS50850"/>
    </source>
</evidence>
<dbReference type="InterPro" id="IPR050171">
    <property type="entry name" value="MFS_Transporters"/>
</dbReference>
<dbReference type="EMBL" id="BOMI01000203">
    <property type="protein sequence ID" value="GID80763.1"/>
    <property type="molecule type" value="Genomic_DNA"/>
</dbReference>
<reference evidence="10 11" key="1">
    <citation type="submission" date="2021-01" db="EMBL/GenBank/DDBJ databases">
        <title>Whole genome shotgun sequence of Actinoplanes deccanensis NBRC 13994.</title>
        <authorList>
            <person name="Komaki H."/>
            <person name="Tamura T."/>
        </authorList>
    </citation>
    <scope>NUCLEOTIDE SEQUENCE [LARGE SCALE GENOMIC DNA]</scope>
    <source>
        <strain evidence="10 11">NBRC 13994</strain>
    </source>
</reference>
<dbReference type="SUPFAM" id="SSF103473">
    <property type="entry name" value="MFS general substrate transporter"/>
    <property type="match status" value="1"/>
</dbReference>
<keyword evidence="11" id="KW-1185">Reference proteome</keyword>
<feature type="transmembrane region" description="Helical" evidence="8">
    <location>
        <begin position="144"/>
        <end position="164"/>
    </location>
</feature>
<evidence type="ECO:0000256" key="5">
    <source>
        <dbReference type="ARBA" id="ARBA00022989"/>
    </source>
</evidence>
<proteinExistence type="predicted"/>
<feature type="transmembrane region" description="Helical" evidence="8">
    <location>
        <begin position="243"/>
        <end position="265"/>
    </location>
</feature>
<feature type="transmembrane region" description="Helical" evidence="8">
    <location>
        <begin position="170"/>
        <end position="189"/>
    </location>
</feature>